<sequence length="312" mass="34551">MPTDLDTTKPIVPVPAPWKLKGDVYIATFFNKPGNLPEHAYSPLEKASSYADPAVSGAHLGGLSQVQIIRYTDSPVGPYDELIVCPGYYNYQVDDPKNPGKRLTKKNVRISRIYVSQKYTCWNGRTNWNIPKHLARFTFTTNPADNSTTVEVFPHDTTASSATPAPSSVSTESQPSTVPFFRATFYPQRFVPSFPFSLSWFTNFGLDIGIVQPPLPENKDAAQGEIPGTDRWCKINPNQSTRRATIGWIDMQQKPDGVSGSSGSAQTTTSGQVEGCENFWPGMGRWQLAVKMEDAEIDFGHGTYWDAPKTML</sequence>
<dbReference type="EMBL" id="KQ964246">
    <property type="protein sequence ID" value="KXJ96056.1"/>
    <property type="molecule type" value="Genomic_DNA"/>
</dbReference>
<dbReference type="PANTHER" id="PTHR40518:SF1">
    <property type="entry name" value="ACETOACETATE DECARBOXYLASE"/>
    <property type="match status" value="1"/>
</dbReference>
<dbReference type="SUPFAM" id="SSF160104">
    <property type="entry name" value="Acetoacetate decarboxylase-like"/>
    <property type="match status" value="1"/>
</dbReference>
<evidence type="ECO:0000313" key="3">
    <source>
        <dbReference type="Proteomes" id="UP000070501"/>
    </source>
</evidence>
<feature type="compositionally biased region" description="Low complexity" evidence="1">
    <location>
        <begin position="257"/>
        <end position="273"/>
    </location>
</feature>
<name>A0A136JG06_9PEZI</name>
<accession>A0A136JG06</accession>
<dbReference type="InParanoid" id="A0A136JG06"/>
<dbReference type="OrthoDB" id="9970474at2759"/>
<dbReference type="Proteomes" id="UP000070501">
    <property type="component" value="Unassembled WGS sequence"/>
</dbReference>
<dbReference type="Gene3D" id="2.40.400.10">
    <property type="entry name" value="Acetoacetate decarboxylase-like"/>
    <property type="match status" value="1"/>
</dbReference>
<evidence type="ECO:0000256" key="1">
    <source>
        <dbReference type="SAM" id="MobiDB-lite"/>
    </source>
</evidence>
<dbReference type="AlphaFoldDB" id="A0A136JG06"/>
<gene>
    <name evidence="2" type="ORF">Micbo1qcDRAFT_158236</name>
</gene>
<dbReference type="PANTHER" id="PTHR40518">
    <property type="entry name" value="ACETOACETATE DECARBOXYLASE"/>
    <property type="match status" value="1"/>
</dbReference>
<keyword evidence="3" id="KW-1185">Reference proteome</keyword>
<proteinExistence type="predicted"/>
<feature type="region of interest" description="Disordered" evidence="1">
    <location>
        <begin position="253"/>
        <end position="274"/>
    </location>
</feature>
<reference evidence="3" key="1">
    <citation type="submission" date="2016-02" db="EMBL/GenBank/DDBJ databases">
        <title>Draft genome sequence of Microdochium bolleyi, a fungal endophyte of beachgrass.</title>
        <authorList>
            <consortium name="DOE Joint Genome Institute"/>
            <person name="David A.S."/>
            <person name="May G."/>
            <person name="Haridas S."/>
            <person name="Lim J."/>
            <person name="Wang M."/>
            <person name="Labutti K."/>
            <person name="Lipzen A."/>
            <person name="Barry K."/>
            <person name="Grigoriev I.V."/>
        </authorList>
    </citation>
    <scope>NUCLEOTIDE SEQUENCE [LARGE SCALE GENOMIC DNA]</scope>
    <source>
        <strain evidence="3">J235TASD1</strain>
    </source>
</reference>
<organism evidence="2 3">
    <name type="scientific">Microdochium bolleyi</name>
    <dbReference type="NCBI Taxonomy" id="196109"/>
    <lineage>
        <taxon>Eukaryota</taxon>
        <taxon>Fungi</taxon>
        <taxon>Dikarya</taxon>
        <taxon>Ascomycota</taxon>
        <taxon>Pezizomycotina</taxon>
        <taxon>Sordariomycetes</taxon>
        <taxon>Xylariomycetidae</taxon>
        <taxon>Xylariales</taxon>
        <taxon>Microdochiaceae</taxon>
        <taxon>Microdochium</taxon>
    </lineage>
</organism>
<dbReference type="InterPro" id="IPR023375">
    <property type="entry name" value="ADC_dom_sf"/>
</dbReference>
<protein>
    <submittedName>
        <fullName evidence="2">Uncharacterized protein</fullName>
    </submittedName>
</protein>
<evidence type="ECO:0000313" key="2">
    <source>
        <dbReference type="EMBL" id="KXJ96056.1"/>
    </source>
</evidence>